<protein>
    <submittedName>
        <fullName evidence="1">Uncharacterized protein</fullName>
    </submittedName>
</protein>
<evidence type="ECO:0000313" key="2">
    <source>
        <dbReference type="Proteomes" id="UP000054564"/>
    </source>
</evidence>
<reference evidence="2" key="1">
    <citation type="submission" date="2014-03" db="EMBL/GenBank/DDBJ databases">
        <title>The Genome Sequence of Puccinia striiformis f. sp. tritici PST-78.</title>
        <authorList>
            <consortium name="The Broad Institute Genome Sequencing Platform"/>
            <person name="Cuomo C."/>
            <person name="Hulbert S."/>
            <person name="Chen X."/>
            <person name="Walker B."/>
            <person name="Young S.K."/>
            <person name="Zeng Q."/>
            <person name="Gargeya S."/>
            <person name="Fitzgerald M."/>
            <person name="Haas B."/>
            <person name="Abouelleil A."/>
            <person name="Alvarado L."/>
            <person name="Arachchi H.M."/>
            <person name="Berlin A.M."/>
            <person name="Chapman S.B."/>
            <person name="Goldberg J."/>
            <person name="Griggs A."/>
            <person name="Gujja S."/>
            <person name="Hansen M."/>
            <person name="Howarth C."/>
            <person name="Imamovic A."/>
            <person name="Larimer J."/>
            <person name="McCowan C."/>
            <person name="Montmayeur A."/>
            <person name="Murphy C."/>
            <person name="Neiman D."/>
            <person name="Pearson M."/>
            <person name="Priest M."/>
            <person name="Roberts A."/>
            <person name="Saif S."/>
            <person name="Shea T."/>
            <person name="Sisk P."/>
            <person name="Sykes S."/>
            <person name="Wortman J."/>
            <person name="Nusbaum C."/>
            <person name="Birren B."/>
        </authorList>
    </citation>
    <scope>NUCLEOTIDE SEQUENCE [LARGE SCALE GENOMIC DNA]</scope>
    <source>
        <strain evidence="2">race PST-78</strain>
    </source>
</reference>
<accession>A0A0L0UKZ7</accession>
<dbReference type="EMBL" id="AJIL01004637">
    <property type="protein sequence ID" value="KNE87641.1"/>
    <property type="molecule type" value="Genomic_DNA"/>
</dbReference>
<organism evidence="1 2">
    <name type="scientific">Puccinia striiformis f. sp. tritici PST-78</name>
    <dbReference type="NCBI Taxonomy" id="1165861"/>
    <lineage>
        <taxon>Eukaryota</taxon>
        <taxon>Fungi</taxon>
        <taxon>Dikarya</taxon>
        <taxon>Basidiomycota</taxon>
        <taxon>Pucciniomycotina</taxon>
        <taxon>Pucciniomycetes</taxon>
        <taxon>Pucciniales</taxon>
        <taxon>Pucciniaceae</taxon>
        <taxon>Puccinia</taxon>
    </lineage>
</organism>
<dbReference type="Proteomes" id="UP000054564">
    <property type="component" value="Unassembled WGS sequence"/>
</dbReference>
<dbReference type="AlphaFoldDB" id="A0A0L0UKZ7"/>
<proteinExistence type="predicted"/>
<dbReference type="InterPro" id="IPR011989">
    <property type="entry name" value="ARM-like"/>
</dbReference>
<name>A0A0L0UKZ7_9BASI</name>
<keyword evidence="2" id="KW-1185">Reference proteome</keyword>
<dbReference type="Gene3D" id="1.25.10.10">
    <property type="entry name" value="Leucine-rich Repeat Variant"/>
    <property type="match status" value="1"/>
</dbReference>
<evidence type="ECO:0000313" key="1">
    <source>
        <dbReference type="EMBL" id="KNE87641.1"/>
    </source>
</evidence>
<dbReference type="STRING" id="1165861.A0A0L0UKZ7"/>
<sequence>MKFFSNLLKWGRSNNYRRPECKPLVKEIAAQNAEALVMNLIHASVFCLHSYMLPDVAEVLPDLKVVVREEEMRNHLKLALDALPKRNSGGYVTATQEQCNDFSNAVLR</sequence>
<gene>
    <name evidence="1" type="ORF">PSTG_18968</name>
</gene>
<comment type="caution">
    <text evidence="1">The sequence shown here is derived from an EMBL/GenBank/DDBJ whole genome shotgun (WGS) entry which is preliminary data.</text>
</comment>